<dbReference type="EMBL" id="UFQS01000214">
    <property type="protein sequence ID" value="SSX01419.1"/>
    <property type="molecule type" value="Genomic_DNA"/>
</dbReference>
<organism evidence="3">
    <name type="scientific">Culicoides sonorensis</name>
    <name type="common">Biting midge</name>
    <dbReference type="NCBI Taxonomy" id="179676"/>
    <lineage>
        <taxon>Eukaryota</taxon>
        <taxon>Metazoa</taxon>
        <taxon>Ecdysozoa</taxon>
        <taxon>Arthropoda</taxon>
        <taxon>Hexapoda</taxon>
        <taxon>Insecta</taxon>
        <taxon>Pterygota</taxon>
        <taxon>Neoptera</taxon>
        <taxon>Endopterygota</taxon>
        <taxon>Diptera</taxon>
        <taxon>Nematocera</taxon>
        <taxon>Chironomoidea</taxon>
        <taxon>Ceratopogonidae</taxon>
        <taxon>Ceratopogoninae</taxon>
        <taxon>Culicoides</taxon>
        <taxon>Monoculicoides</taxon>
    </lineage>
</organism>
<keyword evidence="1" id="KW-0175">Coiled coil</keyword>
<feature type="coiled-coil region" evidence="1">
    <location>
        <begin position="362"/>
        <end position="456"/>
    </location>
</feature>
<dbReference type="OMA" id="TIQSYQD"/>
<name>A0A336K9T9_CULSO</name>
<evidence type="ECO:0000313" key="3">
    <source>
        <dbReference type="EMBL" id="SSX01419.1"/>
    </source>
</evidence>
<dbReference type="AlphaFoldDB" id="A0A336K9T9"/>
<feature type="region of interest" description="Disordered" evidence="2">
    <location>
        <begin position="96"/>
        <end position="120"/>
    </location>
</feature>
<dbReference type="SUPFAM" id="SSF90257">
    <property type="entry name" value="Myosin rod fragments"/>
    <property type="match status" value="1"/>
</dbReference>
<sequence>MEKDRQIQLLRDGNLELREQITELNKDILDYKELLELKNLSSQVNWQKTNERNFIKNQTNNLNEEIRKLREALTKVVETEKKKFILDKYESSMGEYEKSGESSAKQSLQNQQQQRKHDKFDDAVDQVKQILALSQDMAQANFDSKRYEELKDDMAALQSRLKEFADRNNQLCSMLTDYESKYKDFETQIGKLSHDNNDLLHQIENLTQNLTQFKRENAKLSENNIKVTTELEMFQKNCKCRQISSSRPITPPNRHLSLQIKDLRKQLIEKTEEYEKLKDASKRKQNDLQRALKQALSDKERYHKECDELVEVVGDYKSRVAILDMNLQRKDSELVNALEIKKLAVLKRTEMEKSSKETEKRNSDLLVYQESLKQQMEELRNELANIREEHRLEEGRTLEELQAARQAIRDQQLRITQQETNFKLILDTKRQLEQKAESYLKEIQKLKTKLSDEINTKTALMELSDVLESEQKSLKDKLCRLMNADQDLGKAVNALENLKQHNYDLTIMHSQLQRDYNLLRENHQQLIDLRTQSVKSLEISQNVTEEGDAKEAALRCKIDELLGIISILMKDRDYLKSIVNEKHRDITILSTELNSFNLASQSSIVEYPTKMHQPFFPTQMLEIPSRYTAESPTTVAVQPEQESKLTELRQLRSTMQHITEAWTRGVESALEERS</sequence>
<dbReference type="Gene3D" id="1.20.5.340">
    <property type="match status" value="1"/>
</dbReference>
<evidence type="ECO:0000256" key="1">
    <source>
        <dbReference type="SAM" id="Coils"/>
    </source>
</evidence>
<feature type="coiled-coil region" evidence="1">
    <location>
        <begin position="7"/>
        <end position="82"/>
    </location>
</feature>
<gene>
    <name evidence="3" type="primary">CSON005413</name>
</gene>
<reference evidence="3" key="1">
    <citation type="submission" date="2018-04" db="EMBL/GenBank/DDBJ databases">
        <authorList>
            <person name="Go L.Y."/>
            <person name="Mitchell J.A."/>
        </authorList>
    </citation>
    <scope>NUCLEOTIDE SEQUENCE</scope>
    <source>
        <tissue evidence="3">Whole organism</tissue>
    </source>
</reference>
<accession>A0A336K9T9</accession>
<dbReference type="VEuPathDB" id="VectorBase:CSON005413"/>
<evidence type="ECO:0000313" key="4">
    <source>
        <dbReference type="EMBL" id="SSX21799.1"/>
    </source>
</evidence>
<feature type="coiled-coil region" evidence="1">
    <location>
        <begin position="140"/>
        <end position="223"/>
    </location>
</feature>
<protein>
    <submittedName>
        <fullName evidence="3">CSON005413 protein</fullName>
    </submittedName>
</protein>
<feature type="coiled-coil region" evidence="1">
    <location>
        <begin position="253"/>
        <end position="305"/>
    </location>
</feature>
<dbReference type="EMBL" id="UFQT01000214">
    <property type="protein sequence ID" value="SSX21799.1"/>
    <property type="molecule type" value="Genomic_DNA"/>
</dbReference>
<evidence type="ECO:0000256" key="2">
    <source>
        <dbReference type="SAM" id="MobiDB-lite"/>
    </source>
</evidence>
<proteinExistence type="predicted"/>
<feature type="coiled-coil region" evidence="1">
    <location>
        <begin position="481"/>
        <end position="529"/>
    </location>
</feature>
<reference evidence="4" key="2">
    <citation type="submission" date="2018-07" db="EMBL/GenBank/DDBJ databases">
        <authorList>
            <person name="Quirk P.G."/>
            <person name="Krulwich T.A."/>
        </authorList>
    </citation>
    <scope>NUCLEOTIDE SEQUENCE</scope>
</reference>